<evidence type="ECO:0000256" key="4">
    <source>
        <dbReference type="ARBA" id="ARBA00023242"/>
    </source>
</evidence>
<dbReference type="GO" id="GO:1990837">
    <property type="term" value="F:sequence-specific double-stranded DNA binding"/>
    <property type="evidence" value="ECO:0007669"/>
    <property type="project" value="TreeGrafter"/>
</dbReference>
<dbReference type="InterPro" id="IPR017970">
    <property type="entry name" value="Homeobox_CS"/>
</dbReference>
<reference evidence="9" key="2">
    <citation type="journal article" date="2018" name="Environ. Sci. Technol.">
        <title>The Toxicogenome of Hyalella azteca: A Model for Sediment Ecotoxicology and Evolutionary Toxicology.</title>
        <authorList>
            <person name="Poynton H.C."/>
            <person name="Hasenbein S."/>
            <person name="Benoit J.B."/>
            <person name="Sepulveda M.S."/>
            <person name="Poelchau M.F."/>
            <person name="Hughes D.S.T."/>
            <person name="Murali S.C."/>
            <person name="Chen S."/>
            <person name="Glastad K.M."/>
            <person name="Goodisman M.A.D."/>
            <person name="Werren J.H."/>
            <person name="Vineis J.H."/>
            <person name="Bowen J.L."/>
            <person name="Friedrich M."/>
            <person name="Jones J."/>
            <person name="Robertson H.M."/>
            <person name="Feyereisen R."/>
            <person name="Mechler-Hickson A."/>
            <person name="Mathers N."/>
            <person name="Lee C.E."/>
            <person name="Colbourne J.K."/>
            <person name="Biales A."/>
            <person name="Johnston J.S."/>
            <person name="Wellborn G.A."/>
            <person name="Rosendale A.J."/>
            <person name="Cridge A.G."/>
            <person name="Munoz-Torres M.C."/>
            <person name="Bain P.A."/>
            <person name="Manny A.R."/>
            <person name="Major K.M."/>
            <person name="Lambert F.N."/>
            <person name="Vulpe C.D."/>
            <person name="Tuck P."/>
            <person name="Blalock B.J."/>
            <person name="Lin Y.Y."/>
            <person name="Smith M.E."/>
            <person name="Ochoa-Acuna H."/>
            <person name="Chen M.M."/>
            <person name="Childers C.P."/>
            <person name="Qu J."/>
            <person name="Dugan S."/>
            <person name="Lee S.L."/>
            <person name="Chao H."/>
            <person name="Dinh H."/>
            <person name="Han Y."/>
            <person name="Doddapaneni H."/>
            <person name="Worley K.C."/>
            <person name="Muzny D.M."/>
            <person name="Gibbs R.A."/>
            <person name="Richards S."/>
        </authorList>
    </citation>
    <scope>NUCLEOTIDE SEQUENCE</scope>
    <source>
        <strain evidence="9">HAZT.00-mixed</strain>
        <tissue evidence="9">Whole organism</tissue>
    </source>
</reference>
<dbReference type="PROSITE" id="PS00027">
    <property type="entry name" value="HOMEOBOX_1"/>
    <property type="match status" value="1"/>
</dbReference>
<sequence length="265" mass="29030">MIIIVFTHPLSPIAVGQHPLLGKTRRPRTAFTSQQLLELEKHFRENKYLSRPKRFEVATSLMLTETQVKIWFQNRRMKWKRSKKPSGAEKKETSKKDCCSTTNSSKTNNRSCTPSPSPSFDDANSSSLVVADASHAECLSDDSDEEEIDVQHEDDAAGGGDDGETKNQTEEVMRPSSDSLCSPDSSTVNLKKSHRKSFKSPGLKTGGNGAVNSLVNKGAMDSPCLGGKTSGMTQVICNNNVNRSDVTTLVTNGQDAETLYRPYVA</sequence>
<dbReference type="PANTHER" id="PTHR24335:SF4">
    <property type="entry name" value="EXTRA-EXTRA"/>
    <property type="match status" value="1"/>
</dbReference>
<dbReference type="InterPro" id="IPR001356">
    <property type="entry name" value="HD"/>
</dbReference>
<dbReference type="CDD" id="cd00086">
    <property type="entry name" value="homeodomain"/>
    <property type="match status" value="1"/>
</dbReference>
<evidence type="ECO:0000259" key="8">
    <source>
        <dbReference type="PROSITE" id="PS50071"/>
    </source>
</evidence>
<proteinExistence type="predicted"/>
<dbReference type="PRINTS" id="PR00024">
    <property type="entry name" value="HOMEOBOX"/>
</dbReference>
<dbReference type="PANTHER" id="PTHR24335">
    <property type="entry name" value="MOTOR NEURON AND PANCREAS HOMEOBOX PROTEIN"/>
    <property type="match status" value="1"/>
</dbReference>
<evidence type="ECO:0000256" key="5">
    <source>
        <dbReference type="PROSITE-ProRule" id="PRU00108"/>
    </source>
</evidence>
<feature type="compositionally biased region" description="Low complexity" evidence="7">
    <location>
        <begin position="175"/>
        <end position="186"/>
    </location>
</feature>
<reference evidence="9" key="1">
    <citation type="submission" date="2014-08" db="EMBL/GenBank/DDBJ databases">
        <authorList>
            <person name="Murali S."/>
            <person name="Richards S."/>
            <person name="Bandaranaike D."/>
            <person name="Bellair M."/>
            <person name="Blankenburg K."/>
            <person name="Chao H."/>
            <person name="Dinh H."/>
            <person name="Doddapaneni H."/>
            <person name="Dugan-Rocha S."/>
            <person name="Elkadiri S."/>
            <person name="Gnanaolivu R."/>
            <person name="Hughes D."/>
            <person name="Lee S."/>
            <person name="Li M."/>
            <person name="Ming W."/>
            <person name="Munidasa M."/>
            <person name="Muniz J."/>
            <person name="Nguyen L."/>
            <person name="Osuji N."/>
            <person name="Pu L.-L."/>
            <person name="Puazo M."/>
            <person name="Skinner E."/>
            <person name="Qu C."/>
            <person name="Quiroz J."/>
            <person name="Raj R."/>
            <person name="Weissenberger G."/>
            <person name="Xin Y."/>
            <person name="Zou X."/>
            <person name="Han Y."/>
            <person name="Worley K."/>
            <person name="Muzny D."/>
            <person name="Gibbs R."/>
        </authorList>
    </citation>
    <scope>NUCLEOTIDE SEQUENCE</scope>
    <source>
        <strain evidence="9">HAZT.00-mixed</strain>
        <tissue evidence="9">Whole organism</tissue>
    </source>
</reference>
<dbReference type="SUPFAM" id="SSF46689">
    <property type="entry name" value="Homeodomain-like"/>
    <property type="match status" value="1"/>
</dbReference>
<dbReference type="AlphaFoldDB" id="A0A6A0H6Q1"/>
<organism evidence="9">
    <name type="scientific">Hyalella azteca</name>
    <name type="common">Amphipod</name>
    <dbReference type="NCBI Taxonomy" id="294128"/>
    <lineage>
        <taxon>Eukaryota</taxon>
        <taxon>Metazoa</taxon>
        <taxon>Ecdysozoa</taxon>
        <taxon>Arthropoda</taxon>
        <taxon>Crustacea</taxon>
        <taxon>Multicrustacea</taxon>
        <taxon>Malacostraca</taxon>
        <taxon>Eumalacostraca</taxon>
        <taxon>Peracarida</taxon>
        <taxon>Amphipoda</taxon>
        <taxon>Senticaudata</taxon>
        <taxon>Talitrida</taxon>
        <taxon>Talitroidea</taxon>
        <taxon>Hyalellidae</taxon>
        <taxon>Hyalella</taxon>
    </lineage>
</organism>
<dbReference type="GO" id="GO:0005634">
    <property type="term" value="C:nucleus"/>
    <property type="evidence" value="ECO:0007669"/>
    <property type="project" value="UniProtKB-SubCell"/>
</dbReference>
<feature type="domain" description="Homeobox" evidence="8">
    <location>
        <begin position="22"/>
        <end position="82"/>
    </location>
</feature>
<feature type="compositionally biased region" description="Acidic residues" evidence="7">
    <location>
        <begin position="139"/>
        <end position="148"/>
    </location>
</feature>
<keyword evidence="4 5" id="KW-0539">Nucleus</keyword>
<feature type="DNA-binding region" description="Homeobox" evidence="5">
    <location>
        <begin position="24"/>
        <end position="83"/>
    </location>
</feature>
<feature type="compositionally biased region" description="Low complexity" evidence="7">
    <location>
        <begin position="99"/>
        <end position="113"/>
    </location>
</feature>
<dbReference type="EMBL" id="JQDR03005438">
    <property type="protein sequence ID" value="KAA0201426.1"/>
    <property type="molecule type" value="Genomic_DNA"/>
</dbReference>
<protein>
    <recommendedName>
        <fullName evidence="8">Homeobox domain-containing protein</fullName>
    </recommendedName>
</protein>
<feature type="region of interest" description="Disordered" evidence="7">
    <location>
        <begin position="139"/>
        <end position="209"/>
    </location>
</feature>
<evidence type="ECO:0000313" key="9">
    <source>
        <dbReference type="EMBL" id="KAA0201426.1"/>
    </source>
</evidence>
<dbReference type="PROSITE" id="PS50071">
    <property type="entry name" value="HOMEOBOX_2"/>
    <property type="match status" value="1"/>
</dbReference>
<evidence type="ECO:0000256" key="2">
    <source>
        <dbReference type="ARBA" id="ARBA00023125"/>
    </source>
</evidence>
<keyword evidence="2 5" id="KW-0238">DNA-binding</keyword>
<dbReference type="Gene3D" id="1.10.10.60">
    <property type="entry name" value="Homeodomain-like"/>
    <property type="match status" value="1"/>
</dbReference>
<dbReference type="GO" id="GO:0007417">
    <property type="term" value="P:central nervous system development"/>
    <property type="evidence" value="ECO:0007669"/>
    <property type="project" value="TreeGrafter"/>
</dbReference>
<evidence type="ECO:0000256" key="6">
    <source>
        <dbReference type="RuleBase" id="RU000682"/>
    </source>
</evidence>
<evidence type="ECO:0000256" key="1">
    <source>
        <dbReference type="ARBA" id="ARBA00004123"/>
    </source>
</evidence>
<reference evidence="9" key="3">
    <citation type="submission" date="2019-06" db="EMBL/GenBank/DDBJ databases">
        <authorList>
            <person name="Poynton C."/>
            <person name="Hasenbein S."/>
            <person name="Benoit J.B."/>
            <person name="Sepulveda M.S."/>
            <person name="Poelchau M.F."/>
            <person name="Murali S.C."/>
            <person name="Chen S."/>
            <person name="Glastad K.M."/>
            <person name="Werren J.H."/>
            <person name="Vineis J.H."/>
            <person name="Bowen J.L."/>
            <person name="Friedrich M."/>
            <person name="Jones J."/>
            <person name="Robertson H.M."/>
            <person name="Feyereisen R."/>
            <person name="Mechler-Hickson A."/>
            <person name="Mathers N."/>
            <person name="Lee C.E."/>
            <person name="Colbourne J.K."/>
            <person name="Biales A."/>
            <person name="Johnston J.S."/>
            <person name="Wellborn G.A."/>
            <person name="Rosendale A.J."/>
            <person name="Cridge A.G."/>
            <person name="Munoz-Torres M.C."/>
            <person name="Bain P.A."/>
            <person name="Manny A.R."/>
            <person name="Major K.M."/>
            <person name="Lambert F.N."/>
            <person name="Vulpe C.D."/>
            <person name="Tuck P."/>
            <person name="Blalock B.J."/>
            <person name="Lin Y.-Y."/>
            <person name="Smith M.E."/>
            <person name="Ochoa-Acuna H."/>
            <person name="Chen M.-J.M."/>
            <person name="Childers C.P."/>
            <person name="Qu J."/>
            <person name="Dugan S."/>
            <person name="Lee S.L."/>
            <person name="Chao H."/>
            <person name="Dinh H."/>
            <person name="Han Y."/>
            <person name="Doddapaneni H."/>
            <person name="Worley K.C."/>
            <person name="Muzny D.M."/>
            <person name="Gibbs R.A."/>
            <person name="Richards S."/>
        </authorList>
    </citation>
    <scope>NUCLEOTIDE SEQUENCE</scope>
    <source>
        <strain evidence="9">HAZT.00-mixed</strain>
        <tissue evidence="9">Whole organism</tissue>
    </source>
</reference>
<feature type="compositionally biased region" description="Basic and acidic residues" evidence="7">
    <location>
        <begin position="86"/>
        <end position="98"/>
    </location>
</feature>
<dbReference type="InterPro" id="IPR042768">
    <property type="entry name" value="MNX1/Ceh-12"/>
</dbReference>
<feature type="compositionally biased region" description="Basic and acidic residues" evidence="7">
    <location>
        <begin position="163"/>
        <end position="173"/>
    </location>
</feature>
<dbReference type="InterPro" id="IPR020479">
    <property type="entry name" value="HD_metazoa"/>
</dbReference>
<dbReference type="GO" id="GO:0048812">
    <property type="term" value="P:neuron projection morphogenesis"/>
    <property type="evidence" value="ECO:0007669"/>
    <property type="project" value="TreeGrafter"/>
</dbReference>
<comment type="caution">
    <text evidence="9">The sequence shown here is derived from an EMBL/GenBank/DDBJ whole genome shotgun (WGS) entry which is preliminary data.</text>
</comment>
<gene>
    <name evidence="9" type="ORF">HAZT_HAZT000310</name>
</gene>
<dbReference type="GO" id="GO:0000981">
    <property type="term" value="F:DNA-binding transcription factor activity, RNA polymerase II-specific"/>
    <property type="evidence" value="ECO:0007669"/>
    <property type="project" value="InterPro"/>
</dbReference>
<keyword evidence="3 5" id="KW-0371">Homeobox</keyword>
<comment type="subcellular location">
    <subcellularLocation>
        <location evidence="1 5 6">Nucleus</location>
    </subcellularLocation>
</comment>
<dbReference type="Proteomes" id="UP000711488">
    <property type="component" value="Unassembled WGS sequence"/>
</dbReference>
<name>A0A6A0H6Q1_HYAAZ</name>
<evidence type="ECO:0000256" key="7">
    <source>
        <dbReference type="SAM" id="MobiDB-lite"/>
    </source>
</evidence>
<accession>A0A6A0H6Q1</accession>
<dbReference type="SMART" id="SM00389">
    <property type="entry name" value="HOX"/>
    <property type="match status" value="1"/>
</dbReference>
<evidence type="ECO:0000256" key="3">
    <source>
        <dbReference type="ARBA" id="ARBA00023155"/>
    </source>
</evidence>
<dbReference type="InterPro" id="IPR009057">
    <property type="entry name" value="Homeodomain-like_sf"/>
</dbReference>
<dbReference type="Pfam" id="PF00046">
    <property type="entry name" value="Homeodomain"/>
    <property type="match status" value="1"/>
</dbReference>
<feature type="region of interest" description="Disordered" evidence="7">
    <location>
        <begin position="81"/>
        <end position="126"/>
    </location>
</feature>